<keyword evidence="2" id="KW-1185">Reference proteome</keyword>
<comment type="caution">
    <text evidence="1">The sequence shown here is derived from an EMBL/GenBank/DDBJ whole genome shotgun (WGS) entry which is preliminary data.</text>
</comment>
<dbReference type="PANTHER" id="PTHR48449">
    <property type="entry name" value="DUF1985 DOMAIN-CONTAINING PROTEIN"/>
    <property type="match status" value="1"/>
</dbReference>
<evidence type="ECO:0000313" key="2">
    <source>
        <dbReference type="Proteomes" id="UP001604336"/>
    </source>
</evidence>
<accession>A0ABD1SJM8</accession>
<dbReference type="PANTHER" id="PTHR48449:SF1">
    <property type="entry name" value="DUF1985 DOMAIN-CONTAINING PROTEIN"/>
    <property type="match status" value="1"/>
</dbReference>
<dbReference type="EMBL" id="JBFOLK010000007">
    <property type="protein sequence ID" value="KAL2499882.1"/>
    <property type="molecule type" value="Genomic_DNA"/>
</dbReference>
<organism evidence="1 2">
    <name type="scientific">Abeliophyllum distichum</name>
    <dbReference type="NCBI Taxonomy" id="126358"/>
    <lineage>
        <taxon>Eukaryota</taxon>
        <taxon>Viridiplantae</taxon>
        <taxon>Streptophyta</taxon>
        <taxon>Embryophyta</taxon>
        <taxon>Tracheophyta</taxon>
        <taxon>Spermatophyta</taxon>
        <taxon>Magnoliopsida</taxon>
        <taxon>eudicotyledons</taxon>
        <taxon>Gunneridae</taxon>
        <taxon>Pentapetalae</taxon>
        <taxon>asterids</taxon>
        <taxon>lamiids</taxon>
        <taxon>Lamiales</taxon>
        <taxon>Oleaceae</taxon>
        <taxon>Forsythieae</taxon>
        <taxon>Abeliophyllum</taxon>
    </lineage>
</organism>
<dbReference type="Proteomes" id="UP001604336">
    <property type="component" value="Unassembled WGS sequence"/>
</dbReference>
<sequence length="184" mass="20708">MVLVESEEMNTYAWGKELFGFTISSLRPGLKNKSQIIEGDDKPYIAYTLSGFLIAFQIWIYETIPILEGKICTKVGDNCPRILNWTSRVQGNVSTKLNIATDIFGRPNLQVTALTPTNNERQQAYSSGIYDDVAHARVEDSDDDFVACVVRRSPRLKTYHQGIASSNYSVTGVKRVKKVCHRLL</sequence>
<protein>
    <submittedName>
        <fullName evidence="1">Uncharacterized protein</fullName>
    </submittedName>
</protein>
<evidence type="ECO:0000313" key="1">
    <source>
        <dbReference type="EMBL" id="KAL2499882.1"/>
    </source>
</evidence>
<name>A0ABD1SJM8_9LAMI</name>
<dbReference type="AlphaFoldDB" id="A0ABD1SJM8"/>
<gene>
    <name evidence="1" type="ORF">Adt_25432</name>
</gene>
<reference evidence="2" key="1">
    <citation type="submission" date="2024-07" db="EMBL/GenBank/DDBJ databases">
        <title>Two chromosome-level genome assemblies of Korean endemic species Abeliophyllum distichum and Forsythia ovata (Oleaceae).</title>
        <authorList>
            <person name="Jang H."/>
        </authorList>
    </citation>
    <scope>NUCLEOTIDE SEQUENCE [LARGE SCALE GENOMIC DNA]</scope>
</reference>
<proteinExistence type="predicted"/>